<evidence type="ECO:0000313" key="3">
    <source>
        <dbReference type="Proteomes" id="UP000265520"/>
    </source>
</evidence>
<feature type="region of interest" description="Disordered" evidence="1">
    <location>
        <begin position="1"/>
        <end position="34"/>
    </location>
</feature>
<accession>A0A392SI84</accession>
<comment type="caution">
    <text evidence="2">The sequence shown here is derived from an EMBL/GenBank/DDBJ whole genome shotgun (WGS) entry which is preliminary data.</text>
</comment>
<feature type="non-terminal residue" evidence="2">
    <location>
        <position position="34"/>
    </location>
</feature>
<dbReference type="EMBL" id="LXQA010373966">
    <property type="protein sequence ID" value="MCI47566.1"/>
    <property type="molecule type" value="Genomic_DNA"/>
</dbReference>
<dbReference type="AlphaFoldDB" id="A0A392SI84"/>
<name>A0A392SI84_9FABA</name>
<protein>
    <submittedName>
        <fullName evidence="2">Uncharacterized protein</fullName>
    </submittedName>
</protein>
<proteinExistence type="predicted"/>
<organism evidence="2 3">
    <name type="scientific">Trifolium medium</name>
    <dbReference type="NCBI Taxonomy" id="97028"/>
    <lineage>
        <taxon>Eukaryota</taxon>
        <taxon>Viridiplantae</taxon>
        <taxon>Streptophyta</taxon>
        <taxon>Embryophyta</taxon>
        <taxon>Tracheophyta</taxon>
        <taxon>Spermatophyta</taxon>
        <taxon>Magnoliopsida</taxon>
        <taxon>eudicotyledons</taxon>
        <taxon>Gunneridae</taxon>
        <taxon>Pentapetalae</taxon>
        <taxon>rosids</taxon>
        <taxon>fabids</taxon>
        <taxon>Fabales</taxon>
        <taxon>Fabaceae</taxon>
        <taxon>Papilionoideae</taxon>
        <taxon>50 kb inversion clade</taxon>
        <taxon>NPAAA clade</taxon>
        <taxon>Hologalegina</taxon>
        <taxon>IRL clade</taxon>
        <taxon>Trifolieae</taxon>
        <taxon>Trifolium</taxon>
    </lineage>
</organism>
<sequence length="34" mass="3616">MTKVNATMATTGTTDTEEEDGTRKTLLPMIMGVA</sequence>
<evidence type="ECO:0000256" key="1">
    <source>
        <dbReference type="SAM" id="MobiDB-lite"/>
    </source>
</evidence>
<dbReference type="Proteomes" id="UP000265520">
    <property type="component" value="Unassembled WGS sequence"/>
</dbReference>
<keyword evidence="3" id="KW-1185">Reference proteome</keyword>
<reference evidence="2 3" key="1">
    <citation type="journal article" date="2018" name="Front. Plant Sci.">
        <title>Red Clover (Trifolium pratense) and Zigzag Clover (T. medium) - A Picture of Genomic Similarities and Differences.</title>
        <authorList>
            <person name="Dluhosova J."/>
            <person name="Istvanek J."/>
            <person name="Nedelnik J."/>
            <person name="Repkova J."/>
        </authorList>
    </citation>
    <scope>NUCLEOTIDE SEQUENCE [LARGE SCALE GENOMIC DNA]</scope>
    <source>
        <strain evidence="3">cv. 10/8</strain>
        <tissue evidence="2">Leaf</tissue>
    </source>
</reference>
<evidence type="ECO:0000313" key="2">
    <source>
        <dbReference type="EMBL" id="MCI47566.1"/>
    </source>
</evidence>